<sequence length="287" mass="32148">MSQIKLLLTGAQQVQTEELYNTLSLKYSVYLADSSALTGERFVQIPNITDMAFAHKILKICLDNDFKIVVPQLFDEIGLLAPAKTLFGEYGIVIACPNKAEWDILADKEILFSSLSAARIAVPAFRKLEKFEGFAASMLQLGYPSKQVKVEPCTNNASSDYRIVDDRVDAYYSIFPDIENPLISYTQLSKIVAADNFPALFLSEHLEGQQGYFTAYFNDGELITDDEPSAILPEIAKEIGTVLNLNGCFELQFTQTEKGYFLHKLIHKLNTGDKLVTYITNELNKLD</sequence>
<comment type="caution">
    <text evidence="1">The sequence shown here is derived from an EMBL/GenBank/DDBJ whole genome shotgun (WGS) entry which is preliminary data.</text>
</comment>
<dbReference type="Gene3D" id="3.40.50.20">
    <property type="match status" value="1"/>
</dbReference>
<evidence type="ECO:0000313" key="1">
    <source>
        <dbReference type="EMBL" id="MCO4291652.1"/>
    </source>
</evidence>
<evidence type="ECO:0008006" key="3">
    <source>
        <dbReference type="Google" id="ProtNLM"/>
    </source>
</evidence>
<dbReference type="EMBL" id="JAMWYS010000006">
    <property type="protein sequence ID" value="MCO4291652.1"/>
    <property type="molecule type" value="Genomic_DNA"/>
</dbReference>
<organism evidence="1 2">
    <name type="scientific">Solitalea agri</name>
    <dbReference type="NCBI Taxonomy" id="2953739"/>
    <lineage>
        <taxon>Bacteria</taxon>
        <taxon>Pseudomonadati</taxon>
        <taxon>Bacteroidota</taxon>
        <taxon>Sphingobacteriia</taxon>
        <taxon>Sphingobacteriales</taxon>
        <taxon>Sphingobacteriaceae</taxon>
        <taxon>Solitalea</taxon>
    </lineage>
</organism>
<dbReference type="AlphaFoldDB" id="A0A9X2JAP7"/>
<dbReference type="RefSeq" id="WP_252585884.1">
    <property type="nucleotide sequence ID" value="NZ_JAMWYS010000006.1"/>
</dbReference>
<evidence type="ECO:0000313" key="2">
    <source>
        <dbReference type="Proteomes" id="UP001155182"/>
    </source>
</evidence>
<keyword evidence="2" id="KW-1185">Reference proteome</keyword>
<proteinExistence type="predicted"/>
<dbReference type="Proteomes" id="UP001155182">
    <property type="component" value="Unassembled WGS sequence"/>
</dbReference>
<gene>
    <name evidence="1" type="ORF">NF867_02075</name>
</gene>
<protein>
    <recommendedName>
        <fullName evidence="3">ATP-grasp domain-containing protein</fullName>
    </recommendedName>
</protein>
<reference evidence="1" key="1">
    <citation type="submission" date="2022-06" db="EMBL/GenBank/DDBJ databases">
        <title>Solitalea sp. MAHUQ-68 isolated from rhizospheric soil.</title>
        <authorList>
            <person name="Huq M.A."/>
        </authorList>
    </citation>
    <scope>NUCLEOTIDE SEQUENCE</scope>
    <source>
        <strain evidence="1">MAHUQ-68</strain>
    </source>
</reference>
<accession>A0A9X2JAP7</accession>
<name>A0A9X2JAP7_9SPHI</name>